<evidence type="ECO:0000313" key="1">
    <source>
        <dbReference type="EMBL" id="MBX60459.1"/>
    </source>
</evidence>
<dbReference type="AlphaFoldDB" id="A0A2P2Q0K8"/>
<organism evidence="1">
    <name type="scientific">Rhizophora mucronata</name>
    <name type="common">Asiatic mangrove</name>
    <dbReference type="NCBI Taxonomy" id="61149"/>
    <lineage>
        <taxon>Eukaryota</taxon>
        <taxon>Viridiplantae</taxon>
        <taxon>Streptophyta</taxon>
        <taxon>Embryophyta</taxon>
        <taxon>Tracheophyta</taxon>
        <taxon>Spermatophyta</taxon>
        <taxon>Magnoliopsida</taxon>
        <taxon>eudicotyledons</taxon>
        <taxon>Gunneridae</taxon>
        <taxon>Pentapetalae</taxon>
        <taxon>rosids</taxon>
        <taxon>fabids</taxon>
        <taxon>Malpighiales</taxon>
        <taxon>Rhizophoraceae</taxon>
        <taxon>Rhizophora</taxon>
    </lineage>
</organism>
<proteinExistence type="predicted"/>
<accession>A0A2P2Q0K8</accession>
<protein>
    <submittedName>
        <fullName evidence="1">Uncharacterized protein</fullName>
    </submittedName>
</protein>
<reference evidence="1" key="1">
    <citation type="submission" date="2018-02" db="EMBL/GenBank/DDBJ databases">
        <title>Rhizophora mucronata_Transcriptome.</title>
        <authorList>
            <person name="Meera S.P."/>
            <person name="Sreeshan A."/>
            <person name="Augustine A."/>
        </authorList>
    </citation>
    <scope>NUCLEOTIDE SEQUENCE</scope>
    <source>
        <tissue evidence="1">Leaf</tissue>
    </source>
</reference>
<name>A0A2P2Q0K8_RHIMU</name>
<sequence>MISWASHFVAYLVLFGLCLKESHGSILGYTSF</sequence>
<dbReference type="EMBL" id="GGEC01079975">
    <property type="protein sequence ID" value="MBX60459.1"/>
    <property type="molecule type" value="Transcribed_RNA"/>
</dbReference>